<reference evidence="1 2" key="1">
    <citation type="submission" date="2016-11" db="EMBL/GenBank/DDBJ databases">
        <authorList>
            <person name="Jaros S."/>
            <person name="Januszkiewicz K."/>
            <person name="Wedrychowicz H."/>
        </authorList>
    </citation>
    <scope>NUCLEOTIDE SEQUENCE [LARGE SCALE GENOMIC DNA]</scope>
    <source>
        <strain evidence="1 2">GAS95</strain>
    </source>
</reference>
<dbReference type="AlphaFoldDB" id="A0A1N6KRG5"/>
<dbReference type="SUPFAM" id="SSF51445">
    <property type="entry name" value="(Trans)glycosidases"/>
    <property type="match status" value="1"/>
</dbReference>
<proteinExistence type="predicted"/>
<accession>A0A1N6KRG5</accession>
<dbReference type="InterPro" id="IPR017853">
    <property type="entry name" value="GH"/>
</dbReference>
<gene>
    <name evidence="1" type="ORF">SAMN05444165_4403</name>
</gene>
<dbReference type="Proteomes" id="UP000185151">
    <property type="component" value="Unassembled WGS sequence"/>
</dbReference>
<dbReference type="EMBL" id="FSRU01000002">
    <property type="protein sequence ID" value="SIO59124.1"/>
    <property type="molecule type" value="Genomic_DNA"/>
</dbReference>
<evidence type="ECO:0000313" key="1">
    <source>
        <dbReference type="EMBL" id="SIO59124.1"/>
    </source>
</evidence>
<evidence type="ECO:0000313" key="2">
    <source>
        <dbReference type="Proteomes" id="UP000185151"/>
    </source>
</evidence>
<sequence>MSVDRFVEGIAVNTHIHYTDGAYANVKNVKDDLVWLGVRHVRDAAPGGAAPLSAYADLASAGIRFDFIVREETARSLAQIKAVATASPGSVDAVEGYNEIDNWPIAYDGLKGDAAGLAAQKAIYAFVHGDAALSGVAVYDLTGYDLASVTTRTGSADYANVHVYPQNGAQPGYTANADSWIKKGTRAIQGFALPLVITEFGYFTLPQSGWYQIGVDEDSQAKGILNGLFDAAISGVSRTYLYELLDEKADPRQVDAGMHYGLFTFDNRAKPAAIALHNLMAILKANGDTASNQMDEEGRRYTVSDLPPSGRSVYLRKADGTSILALWNEVPFWDRASGKPALSMSAPVRVDLGGMAARVDLYDPTRGTAPCQTERNVKQLRVDVPDHPVLLEVTFPN</sequence>
<dbReference type="Gene3D" id="3.20.20.80">
    <property type="entry name" value="Glycosidases"/>
    <property type="match status" value="1"/>
</dbReference>
<organism evidence="1 2">
    <name type="scientific">Paraburkholderia phenazinium</name>
    <dbReference type="NCBI Taxonomy" id="60549"/>
    <lineage>
        <taxon>Bacteria</taxon>
        <taxon>Pseudomonadati</taxon>
        <taxon>Pseudomonadota</taxon>
        <taxon>Betaproteobacteria</taxon>
        <taxon>Burkholderiales</taxon>
        <taxon>Burkholderiaceae</taxon>
        <taxon>Paraburkholderia</taxon>
    </lineage>
</organism>
<name>A0A1N6KRG5_9BURK</name>
<keyword evidence="2" id="KW-1185">Reference proteome</keyword>
<evidence type="ECO:0008006" key="3">
    <source>
        <dbReference type="Google" id="ProtNLM"/>
    </source>
</evidence>
<protein>
    <recommendedName>
        <fullName evidence="3">Calcium-binding protein</fullName>
    </recommendedName>
</protein>